<proteinExistence type="predicted"/>
<gene>
    <name evidence="1" type="ORF">DHETER_LOCUS10043</name>
</gene>
<name>A0ACA9NUC1_9GLOM</name>
<dbReference type="EMBL" id="CAJVPU010018752">
    <property type="protein sequence ID" value="CAG8667738.1"/>
    <property type="molecule type" value="Genomic_DNA"/>
</dbReference>
<evidence type="ECO:0000313" key="1">
    <source>
        <dbReference type="EMBL" id="CAG8667738.1"/>
    </source>
</evidence>
<feature type="non-terminal residue" evidence="1">
    <location>
        <position position="1"/>
    </location>
</feature>
<dbReference type="Proteomes" id="UP000789702">
    <property type="component" value="Unassembled WGS sequence"/>
</dbReference>
<keyword evidence="2" id="KW-1185">Reference proteome</keyword>
<evidence type="ECO:0000313" key="2">
    <source>
        <dbReference type="Proteomes" id="UP000789702"/>
    </source>
</evidence>
<sequence length="70" mass="7825">FGTPELGPKKRATTRRPASNNQNSWYNFATFSLFLLRTLFSNVSYSIKKPSGLTELTIASSRSKSTNSSY</sequence>
<reference evidence="1" key="1">
    <citation type="submission" date="2021-06" db="EMBL/GenBank/DDBJ databases">
        <authorList>
            <person name="Kallberg Y."/>
            <person name="Tangrot J."/>
            <person name="Rosling A."/>
        </authorList>
    </citation>
    <scope>NUCLEOTIDE SEQUENCE</scope>
    <source>
        <strain evidence="1">IL203A</strain>
    </source>
</reference>
<accession>A0ACA9NUC1</accession>
<comment type="caution">
    <text evidence="1">The sequence shown here is derived from an EMBL/GenBank/DDBJ whole genome shotgun (WGS) entry which is preliminary data.</text>
</comment>
<protein>
    <submittedName>
        <fullName evidence="1">12736_t:CDS:1</fullName>
    </submittedName>
</protein>
<organism evidence="1 2">
    <name type="scientific">Dentiscutata heterogama</name>
    <dbReference type="NCBI Taxonomy" id="1316150"/>
    <lineage>
        <taxon>Eukaryota</taxon>
        <taxon>Fungi</taxon>
        <taxon>Fungi incertae sedis</taxon>
        <taxon>Mucoromycota</taxon>
        <taxon>Glomeromycotina</taxon>
        <taxon>Glomeromycetes</taxon>
        <taxon>Diversisporales</taxon>
        <taxon>Gigasporaceae</taxon>
        <taxon>Dentiscutata</taxon>
    </lineage>
</organism>